<feature type="region of interest" description="Disordered" evidence="1">
    <location>
        <begin position="1"/>
        <end position="21"/>
    </location>
</feature>
<protein>
    <submittedName>
        <fullName evidence="2">Uncharacterized protein</fullName>
    </submittedName>
</protein>
<accession>A0A7Y9J2R7</accession>
<dbReference type="AlphaFoldDB" id="A0A7Y9J2R7"/>
<reference evidence="2 3" key="1">
    <citation type="submission" date="2020-07" db="EMBL/GenBank/DDBJ databases">
        <title>Sequencing the genomes of 1000 actinobacteria strains.</title>
        <authorList>
            <person name="Klenk H.-P."/>
        </authorList>
    </citation>
    <scope>NUCLEOTIDE SEQUENCE [LARGE SCALE GENOMIC DNA]</scope>
    <source>
        <strain evidence="2 3">DSM 7487</strain>
    </source>
</reference>
<dbReference type="RefSeq" id="WP_179755004.1">
    <property type="nucleotide sequence ID" value="NZ_BAAAGN010000026.1"/>
</dbReference>
<proteinExistence type="predicted"/>
<sequence>MTRQRTGRGPLAVSLHDSGAGHPRLSVGDGHGLVVVLPVPVGALPRVRHHLADPGTGGACDVELLDDRGEVASRWGSVARPGEAAALALALVAADRTLARARVVPVGGGG</sequence>
<evidence type="ECO:0000313" key="3">
    <source>
        <dbReference type="Proteomes" id="UP000521922"/>
    </source>
</evidence>
<name>A0A7Y9J2R7_9ACTN</name>
<evidence type="ECO:0000313" key="2">
    <source>
        <dbReference type="EMBL" id="NYD24547.1"/>
    </source>
</evidence>
<dbReference type="Proteomes" id="UP000521922">
    <property type="component" value="Unassembled WGS sequence"/>
</dbReference>
<dbReference type="EMBL" id="JACCBB010000001">
    <property type="protein sequence ID" value="NYD24547.1"/>
    <property type="molecule type" value="Genomic_DNA"/>
</dbReference>
<gene>
    <name evidence="2" type="ORF">BJ968_004087</name>
</gene>
<organism evidence="2 3">
    <name type="scientific">Kineococcus aurantiacus</name>
    <dbReference type="NCBI Taxonomy" id="37633"/>
    <lineage>
        <taxon>Bacteria</taxon>
        <taxon>Bacillati</taxon>
        <taxon>Actinomycetota</taxon>
        <taxon>Actinomycetes</taxon>
        <taxon>Kineosporiales</taxon>
        <taxon>Kineosporiaceae</taxon>
        <taxon>Kineococcus</taxon>
    </lineage>
</organism>
<keyword evidence="3" id="KW-1185">Reference proteome</keyword>
<evidence type="ECO:0000256" key="1">
    <source>
        <dbReference type="SAM" id="MobiDB-lite"/>
    </source>
</evidence>
<comment type="caution">
    <text evidence="2">The sequence shown here is derived from an EMBL/GenBank/DDBJ whole genome shotgun (WGS) entry which is preliminary data.</text>
</comment>